<keyword evidence="8" id="KW-1185">Reference proteome</keyword>
<evidence type="ECO:0000256" key="4">
    <source>
        <dbReference type="ARBA" id="ARBA00023136"/>
    </source>
</evidence>
<dbReference type="InterPro" id="IPR050638">
    <property type="entry name" value="AA-Vitamin_Transporters"/>
</dbReference>
<feature type="domain" description="EamA" evidence="6">
    <location>
        <begin position="159"/>
        <end position="293"/>
    </location>
</feature>
<dbReference type="PATRIC" id="fig|1489064.4.peg.2070"/>
<feature type="transmembrane region" description="Helical" evidence="5">
    <location>
        <begin position="277"/>
        <end position="296"/>
    </location>
</feature>
<name>A0A0H2MGT1_9PROT</name>
<keyword evidence="2 5" id="KW-0812">Transmembrane</keyword>
<feature type="transmembrane region" description="Helical" evidence="5">
    <location>
        <begin position="41"/>
        <end position="61"/>
    </location>
</feature>
<dbReference type="AlphaFoldDB" id="A0A0H2MGT1"/>
<evidence type="ECO:0000313" key="7">
    <source>
        <dbReference type="EMBL" id="KLN61593.1"/>
    </source>
</evidence>
<dbReference type="PANTHER" id="PTHR32322:SF9">
    <property type="entry name" value="AMINO-ACID METABOLITE EFFLUX PUMP-RELATED"/>
    <property type="match status" value="1"/>
</dbReference>
<dbReference type="InterPro" id="IPR037185">
    <property type="entry name" value="EmrE-like"/>
</dbReference>
<dbReference type="SUPFAM" id="SSF103481">
    <property type="entry name" value="Multidrug resistance efflux transporter EmrE"/>
    <property type="match status" value="2"/>
</dbReference>
<feature type="domain" description="EamA" evidence="6">
    <location>
        <begin position="16"/>
        <end position="146"/>
    </location>
</feature>
<keyword evidence="4 5" id="KW-0472">Membrane</keyword>
<evidence type="ECO:0000259" key="6">
    <source>
        <dbReference type="Pfam" id="PF00892"/>
    </source>
</evidence>
<sequence>MVVKQKQPTLFIELGFLSLLALLWGSSYLFAKVAVTEIPPLTLVAVRVSGATLFLAVVLIVKKERLPRDPRSWRMLFVQSVLSSIAAWTILAWGQQYVDSALASVLNSTSPIFVFFITFLFTRHEKVTGLKLLGATLGLLGVIFIVGVDALNGLGQEVLGQLCAVGGAFLYGCAAIYGKRFTHLSSPVIATGTMLWASLVLVPVSLVVDRPWTLTPSTEALGSLIILSIFCTGVALLIYFRLIKTLGSLGVASQAYLRAGVGVMLGVAFLGEEISFVVAIGILAAVVGVAAINMPTKAAEQEKLSKP</sequence>
<feature type="transmembrane region" description="Helical" evidence="5">
    <location>
        <begin position="255"/>
        <end position="271"/>
    </location>
</feature>
<evidence type="ECO:0000256" key="3">
    <source>
        <dbReference type="ARBA" id="ARBA00022989"/>
    </source>
</evidence>
<comment type="caution">
    <text evidence="7">The sequence shown here is derived from an EMBL/GenBank/DDBJ whole genome shotgun (WGS) entry which is preliminary data.</text>
</comment>
<dbReference type="GO" id="GO:0016020">
    <property type="term" value="C:membrane"/>
    <property type="evidence" value="ECO:0007669"/>
    <property type="project" value="UniProtKB-SubCell"/>
</dbReference>
<feature type="transmembrane region" description="Helical" evidence="5">
    <location>
        <begin position="132"/>
        <end position="152"/>
    </location>
</feature>
<dbReference type="Pfam" id="PF00892">
    <property type="entry name" value="EamA"/>
    <property type="match status" value="2"/>
</dbReference>
<reference evidence="7 8" key="1">
    <citation type="submission" date="2015-03" db="EMBL/GenBank/DDBJ databases">
        <title>Genome Sequence of Kiloniella spongiae MEBiC09566, isolated from a marine sponge.</title>
        <authorList>
            <person name="Shao Z."/>
            <person name="Wang L."/>
            <person name="Li X."/>
        </authorList>
    </citation>
    <scope>NUCLEOTIDE SEQUENCE [LARGE SCALE GENOMIC DNA]</scope>
    <source>
        <strain evidence="7 8">MEBiC09566</strain>
    </source>
</reference>
<dbReference type="STRING" id="1489064.WH96_04400"/>
<feature type="transmembrane region" description="Helical" evidence="5">
    <location>
        <begin position="189"/>
        <end position="208"/>
    </location>
</feature>
<feature type="transmembrane region" description="Helical" evidence="5">
    <location>
        <begin position="73"/>
        <end position="94"/>
    </location>
</feature>
<evidence type="ECO:0000256" key="1">
    <source>
        <dbReference type="ARBA" id="ARBA00004141"/>
    </source>
</evidence>
<proteinExistence type="predicted"/>
<feature type="transmembrane region" description="Helical" evidence="5">
    <location>
        <begin position="158"/>
        <end position="177"/>
    </location>
</feature>
<dbReference type="OrthoDB" id="9810556at2"/>
<protein>
    <recommendedName>
        <fullName evidence="6">EamA domain-containing protein</fullName>
    </recommendedName>
</protein>
<feature type="transmembrane region" description="Helical" evidence="5">
    <location>
        <begin position="100"/>
        <end position="120"/>
    </location>
</feature>
<organism evidence="7 8">
    <name type="scientific">Kiloniella spongiae</name>
    <dbReference type="NCBI Taxonomy" id="1489064"/>
    <lineage>
        <taxon>Bacteria</taxon>
        <taxon>Pseudomonadati</taxon>
        <taxon>Pseudomonadota</taxon>
        <taxon>Alphaproteobacteria</taxon>
        <taxon>Rhodospirillales</taxon>
        <taxon>Kiloniellaceae</taxon>
        <taxon>Kiloniella</taxon>
    </lineage>
</organism>
<keyword evidence="3 5" id="KW-1133">Transmembrane helix</keyword>
<feature type="transmembrane region" description="Helical" evidence="5">
    <location>
        <begin position="220"/>
        <end position="243"/>
    </location>
</feature>
<accession>A0A0H2MGT1</accession>
<dbReference type="InterPro" id="IPR000620">
    <property type="entry name" value="EamA_dom"/>
</dbReference>
<dbReference type="PANTHER" id="PTHR32322">
    <property type="entry name" value="INNER MEMBRANE TRANSPORTER"/>
    <property type="match status" value="1"/>
</dbReference>
<dbReference type="EMBL" id="LAQL01000003">
    <property type="protein sequence ID" value="KLN61593.1"/>
    <property type="molecule type" value="Genomic_DNA"/>
</dbReference>
<evidence type="ECO:0000256" key="5">
    <source>
        <dbReference type="SAM" id="Phobius"/>
    </source>
</evidence>
<gene>
    <name evidence="7" type="ORF">WH96_04400</name>
</gene>
<dbReference type="Proteomes" id="UP000035444">
    <property type="component" value="Unassembled WGS sequence"/>
</dbReference>
<dbReference type="RefSeq" id="WP_047762928.1">
    <property type="nucleotide sequence ID" value="NZ_LAQL01000003.1"/>
</dbReference>
<evidence type="ECO:0000256" key="2">
    <source>
        <dbReference type="ARBA" id="ARBA00022692"/>
    </source>
</evidence>
<evidence type="ECO:0000313" key="8">
    <source>
        <dbReference type="Proteomes" id="UP000035444"/>
    </source>
</evidence>
<comment type="subcellular location">
    <subcellularLocation>
        <location evidence="1">Membrane</location>
        <topology evidence="1">Multi-pass membrane protein</topology>
    </subcellularLocation>
</comment>